<sequence>MEGLRAFHNVVKETLLSEALSRCRNGRDLKVLDLACGCLGDVHKYDRTGRIRRVVGLDVDGKALEEAERRSRPYAGRMDVSLLPPIDCRDLDLASEALGGERFDLLVCNFAVQYFTTGPKETARFACFIKGHLDGPRSIFIGCAMNGDKVDLISDASGTFANDIIGVQREGETFAVAMNERTRYYAKQGASISEPIFRPESLITGALESGLRLLDWRSFAEYDVAQRALAEIHGDGLEAAARRYDIHVVEEFLQHLEEALEGRALNGLEDEHKAPAILGLGVKVRPGEGDVKELVVIGANISSIGAFFSVEGPPRVLPPCLFFSHWKAALPPLIKRQRGEGPSVVAPIQGGLVEAHAQATANYESQIEKLQARIDGYERIQNQTDNELRRERASREIVNSQLTESKRHIKDLEKDIERIRREGRKTEDKLQNELDYEKRSRKVQMDKLEKERSAEMKKSLAEQAEKHRKREEELRKLREEEKKRYEAKVDELRKERDEALARQKELSEAAEAKRAIEIEDLEGRRRRAEEEVKKLKEELQKKEHEREEAIAGWSHVRKGLTLANQQLNRENADLQTAREEAIALMDRLRTVYKNLPRRAFDLPRRVETQEELTDVLESLIKDLNSDRSRQSNQLDDIFRRVTRAVSNFRGFCERAENRVNIADSNDIQTMIGNLENSLTHAQNMHEGARETILGLERTAETRKRDLERALRDLDDLLSGTVRADASEQVKTIKDRLDAAREEARAFGKAAARAEELRRAKAAEAERTGAQLASLTKEVRRLNAVVAHGNEREESMREKIRDFEKLCRDVLVSQEHREQLLNHADPKLREVGSIVKTLLDSKETLERALQESRERESARMELDDEIEELKTSKRALERQNAELMAKASDLRDEVQRSNAEHEHEKSRITADYQAREAAWQRSAQNVSRDRETWMQGAKSEFEQIYAERVRELDGFRAQAAAEVDAHRADRVALEGRVRIAEQKAIEDEQNAEQRIAEIGAQVRQIDKNYTRASEEKQRELEELNV</sequence>
<name>A0A1Y1IUU3_KLENI</name>
<dbReference type="GO" id="GO:0003723">
    <property type="term" value="F:RNA binding"/>
    <property type="evidence" value="ECO:0007669"/>
    <property type="project" value="UniProtKB-KW"/>
</dbReference>
<dbReference type="InterPro" id="IPR039753">
    <property type="entry name" value="RG7MT1"/>
</dbReference>
<evidence type="ECO:0000313" key="12">
    <source>
        <dbReference type="Proteomes" id="UP000054558"/>
    </source>
</evidence>
<keyword evidence="2" id="KW-0489">Methyltransferase</keyword>
<keyword evidence="6" id="KW-0507">mRNA processing</keyword>
<evidence type="ECO:0000256" key="6">
    <source>
        <dbReference type="ARBA" id="ARBA00023042"/>
    </source>
</evidence>
<keyword evidence="5" id="KW-0694">RNA-binding</keyword>
<gene>
    <name evidence="11" type="ORF">KFL_010170055</name>
</gene>
<keyword evidence="12" id="KW-1185">Reference proteome</keyword>
<dbReference type="InterPro" id="IPR004971">
    <property type="entry name" value="mRNA_G-N7_MeTrfase_dom"/>
</dbReference>
<dbReference type="PANTHER" id="PTHR12189">
    <property type="entry name" value="MRNA GUANINE-7- METHYLTRANSFERASE"/>
    <property type="match status" value="1"/>
</dbReference>
<proteinExistence type="predicted"/>
<evidence type="ECO:0000256" key="9">
    <source>
        <dbReference type="SAM" id="MobiDB-lite"/>
    </source>
</evidence>
<feature type="region of interest" description="Disordered" evidence="9">
    <location>
        <begin position="885"/>
        <end position="907"/>
    </location>
</feature>
<feature type="coiled-coil region" evidence="8">
    <location>
        <begin position="353"/>
        <end position="429"/>
    </location>
</feature>
<evidence type="ECO:0000313" key="11">
    <source>
        <dbReference type="EMBL" id="GAQ92457.1"/>
    </source>
</evidence>
<evidence type="ECO:0000256" key="5">
    <source>
        <dbReference type="ARBA" id="ARBA00022884"/>
    </source>
</evidence>
<reference evidence="11 12" key="1">
    <citation type="journal article" date="2014" name="Nat. Commun.">
        <title>Klebsormidium flaccidum genome reveals primary factors for plant terrestrial adaptation.</title>
        <authorList>
            <person name="Hori K."/>
            <person name="Maruyama F."/>
            <person name="Fujisawa T."/>
            <person name="Togashi T."/>
            <person name="Yamamoto N."/>
            <person name="Seo M."/>
            <person name="Sato S."/>
            <person name="Yamada T."/>
            <person name="Mori H."/>
            <person name="Tajima N."/>
            <person name="Moriyama T."/>
            <person name="Ikeuchi M."/>
            <person name="Watanabe M."/>
            <person name="Wada H."/>
            <person name="Kobayashi K."/>
            <person name="Saito M."/>
            <person name="Masuda T."/>
            <person name="Sasaki-Sekimoto Y."/>
            <person name="Mashiguchi K."/>
            <person name="Awai K."/>
            <person name="Shimojima M."/>
            <person name="Masuda S."/>
            <person name="Iwai M."/>
            <person name="Nobusawa T."/>
            <person name="Narise T."/>
            <person name="Kondo S."/>
            <person name="Saito H."/>
            <person name="Sato R."/>
            <person name="Murakawa M."/>
            <person name="Ihara Y."/>
            <person name="Oshima-Yamada Y."/>
            <person name="Ohtaka K."/>
            <person name="Satoh M."/>
            <person name="Sonobe K."/>
            <person name="Ishii M."/>
            <person name="Ohtani R."/>
            <person name="Kanamori-Sato M."/>
            <person name="Honoki R."/>
            <person name="Miyazaki D."/>
            <person name="Mochizuki H."/>
            <person name="Umetsu J."/>
            <person name="Higashi K."/>
            <person name="Shibata D."/>
            <person name="Kamiya Y."/>
            <person name="Sato N."/>
            <person name="Nakamura Y."/>
            <person name="Tabata S."/>
            <person name="Ida S."/>
            <person name="Kurokawa K."/>
            <person name="Ohta H."/>
        </authorList>
    </citation>
    <scope>NUCLEOTIDE SEQUENCE [LARGE SCALE GENOMIC DNA]</scope>
    <source>
        <strain evidence="11 12">NIES-2285</strain>
    </source>
</reference>
<dbReference type="InterPro" id="IPR029063">
    <property type="entry name" value="SAM-dependent_MTases_sf"/>
</dbReference>
<feature type="compositionally biased region" description="Basic and acidic residues" evidence="9">
    <location>
        <begin position="887"/>
        <end position="907"/>
    </location>
</feature>
<dbReference type="CDD" id="cd02440">
    <property type="entry name" value="AdoMet_MTases"/>
    <property type="match status" value="1"/>
</dbReference>
<evidence type="ECO:0000256" key="2">
    <source>
        <dbReference type="ARBA" id="ARBA00022603"/>
    </source>
</evidence>
<feature type="domain" description="MRNA cap 0 methyltransferase" evidence="10">
    <location>
        <begin position="1"/>
        <end position="252"/>
    </location>
</feature>
<dbReference type="GO" id="GO:0004482">
    <property type="term" value="F:mRNA 5'-cap (guanine-N7-)-methyltransferase activity"/>
    <property type="evidence" value="ECO:0007669"/>
    <property type="project" value="UniProtKB-EC"/>
</dbReference>
<dbReference type="Proteomes" id="UP000054558">
    <property type="component" value="Unassembled WGS sequence"/>
</dbReference>
<dbReference type="AlphaFoldDB" id="A0A1Y1IUU3"/>
<dbReference type="EMBL" id="DF237966">
    <property type="protein sequence ID" value="GAQ92457.1"/>
    <property type="molecule type" value="Genomic_DNA"/>
</dbReference>
<keyword evidence="8" id="KW-0175">Coiled coil</keyword>
<evidence type="ECO:0000256" key="4">
    <source>
        <dbReference type="ARBA" id="ARBA00022691"/>
    </source>
</evidence>
<keyword evidence="3" id="KW-0808">Transferase</keyword>
<dbReference type="SUPFAM" id="SSF53335">
    <property type="entry name" value="S-adenosyl-L-methionine-dependent methyltransferases"/>
    <property type="match status" value="1"/>
</dbReference>
<accession>A0A1Y1IUU3</accession>
<evidence type="ECO:0000256" key="1">
    <source>
        <dbReference type="ARBA" id="ARBA00011926"/>
    </source>
</evidence>
<evidence type="ECO:0000256" key="3">
    <source>
        <dbReference type="ARBA" id="ARBA00022679"/>
    </source>
</evidence>
<feature type="region of interest" description="Disordered" evidence="9">
    <location>
        <begin position="444"/>
        <end position="472"/>
    </location>
</feature>
<dbReference type="STRING" id="105231.A0A1Y1IUU3"/>
<dbReference type="PROSITE" id="PS51562">
    <property type="entry name" value="RNA_CAP0_MT"/>
    <property type="match status" value="1"/>
</dbReference>
<organism evidence="11 12">
    <name type="scientific">Klebsormidium nitens</name>
    <name type="common">Green alga</name>
    <name type="synonym">Ulothrix nitens</name>
    <dbReference type="NCBI Taxonomy" id="105231"/>
    <lineage>
        <taxon>Eukaryota</taxon>
        <taxon>Viridiplantae</taxon>
        <taxon>Streptophyta</taxon>
        <taxon>Klebsormidiophyceae</taxon>
        <taxon>Klebsormidiales</taxon>
        <taxon>Klebsormidiaceae</taxon>
        <taxon>Klebsormidium</taxon>
    </lineage>
</organism>
<keyword evidence="4" id="KW-0949">S-adenosyl-L-methionine</keyword>
<feature type="coiled-coil region" evidence="8">
    <location>
        <begin position="987"/>
        <end position="1021"/>
    </location>
</feature>
<dbReference type="Gene3D" id="3.40.50.150">
    <property type="entry name" value="Vaccinia Virus protein VP39"/>
    <property type="match status" value="1"/>
</dbReference>
<dbReference type="Pfam" id="PF03291">
    <property type="entry name" value="mRNA_G-N7_MeTrfase"/>
    <property type="match status" value="1"/>
</dbReference>
<comment type="catalytic activity">
    <reaction evidence="7">
        <text>a 5'-end (5'-triphosphoguanosine)-ribonucleoside in mRNA + S-adenosyl-L-methionine = a 5'-end (N(7)-methyl 5'-triphosphoguanosine)-ribonucleoside in mRNA + S-adenosyl-L-homocysteine</text>
        <dbReference type="Rhea" id="RHEA:67008"/>
        <dbReference type="Rhea" id="RHEA-COMP:17166"/>
        <dbReference type="Rhea" id="RHEA-COMP:17167"/>
        <dbReference type="ChEBI" id="CHEBI:57856"/>
        <dbReference type="ChEBI" id="CHEBI:59789"/>
        <dbReference type="ChEBI" id="CHEBI:156461"/>
        <dbReference type="ChEBI" id="CHEBI:167617"/>
        <dbReference type="EC" id="2.1.1.56"/>
    </reaction>
</comment>
<dbReference type="PANTHER" id="PTHR12189:SF2">
    <property type="entry name" value="MRNA CAP GUANINE-N7 METHYLTRANSFERASE"/>
    <property type="match status" value="1"/>
</dbReference>
<protein>
    <recommendedName>
        <fullName evidence="1">mRNA (guanine-N(7))-methyltransferase</fullName>
        <ecNumber evidence="1">2.1.1.56</ecNumber>
    </recommendedName>
</protein>
<dbReference type="EC" id="2.1.1.56" evidence="1"/>
<dbReference type="OMA" id="WKQKYSA"/>
<evidence type="ECO:0000259" key="10">
    <source>
        <dbReference type="PROSITE" id="PS51562"/>
    </source>
</evidence>
<evidence type="ECO:0000256" key="8">
    <source>
        <dbReference type="SAM" id="Coils"/>
    </source>
</evidence>
<feature type="coiled-coil region" evidence="8">
    <location>
        <begin position="696"/>
        <end position="756"/>
    </location>
</feature>
<evidence type="ECO:0000256" key="7">
    <source>
        <dbReference type="ARBA" id="ARBA00044712"/>
    </source>
</evidence>
<keyword evidence="6" id="KW-0506">mRNA capping</keyword>